<proteinExistence type="predicted"/>
<reference evidence="2" key="1">
    <citation type="submission" date="2018-10" db="EMBL/GenBank/DDBJ databases">
        <title>Hidden diversity of soil giant viruses.</title>
        <authorList>
            <person name="Schulz F."/>
            <person name="Alteio L."/>
            <person name="Goudeau D."/>
            <person name="Ryan E.M."/>
            <person name="Malmstrom R.R."/>
            <person name="Blanchard J."/>
            <person name="Woyke T."/>
        </authorList>
    </citation>
    <scope>NUCLEOTIDE SEQUENCE</scope>
    <source>
        <strain evidence="2">FNV1</strain>
    </source>
</reference>
<feature type="region of interest" description="Disordered" evidence="1">
    <location>
        <begin position="465"/>
        <end position="496"/>
    </location>
</feature>
<name>A0A3G4ZXD7_9VIRU</name>
<feature type="region of interest" description="Disordered" evidence="1">
    <location>
        <begin position="122"/>
        <end position="211"/>
    </location>
</feature>
<protein>
    <submittedName>
        <fullName evidence="2">Uncharacterized protein</fullName>
    </submittedName>
</protein>
<sequence>MSNLNDIFLSKNKIQKLTTDLFKNINKNLTVDDKKIYVRALVNNMRGVYDKLDKNKVNNTTLPKIIDSFDNLVLTTTINSIKEDITANTRKISYPQRPEAELNKDNSRLNQLSLVRDREIYDKPQNGYQQNPSNQPHQRNPREESNNNQLERQFTTPQQQAQIQQVDSDRFGNINSRHTNDADPVERFENAKKSRESEVPMRGNVKPPEIDFRLPFENKKGKQVTPPKQQQQVQYEQPREENIYMKNPGNSLMNSGYSDNMTNGTANNNLMGVGDVTGAGFDAQLGDLNSLTNFNSKLTDVNMSIDESISTAQRYEMMKNEREIVNNKIGFKSDPVPVLNRQNQQHMNQQPPRQQQHNVNDTTVYRNVPQQQMPQQYNQAPQQIQSQYMQPHNTYQQQPAHIVNQPQHAEHDTGHPDERQFMQDQYIKQNMNQQIPRNKIEIDRPNNQYIDQMEQQQYIQYMQSQNKPQYVQSSQHAQQMQPQQHVQQMQPQQVPSQYVQPDNIQYVEQPDPNYNNNQYIDPNDPITQSLLQSHAQIDELHRNIATLMKELDGYKTSNSILVGKMDEIHSNIVNGKKADMANFSDKKTEIDKELTKMASKQQEFDRQNTQIKELINSNTQLLGDKHTIIVDSRNLDDKTMRHSLKRVLNNLSGVKLKKCFVSCHTFNVMPNNCLIYFAIDDDFQTVALQSGNYTITVLLERINLLLQLFDICVMLDDTTNQVIFKHVKNTNFKLANLENSLLYNLGFTSANYKDTAIYTGEQSYDLTKEKLLNIYLRNLNTTAPFFKVLDNTSIEQLADLNMIVTELKYLEIDIKTAKNMNMYIDNNIFYYILELEITTSSKKIQ</sequence>
<feature type="compositionally biased region" description="Polar residues" evidence="1">
    <location>
        <begin position="146"/>
        <end position="157"/>
    </location>
</feature>
<evidence type="ECO:0000313" key="2">
    <source>
        <dbReference type="EMBL" id="AYV79566.1"/>
    </source>
</evidence>
<feature type="compositionally biased region" description="Basic and acidic residues" evidence="1">
    <location>
        <begin position="178"/>
        <end position="199"/>
    </location>
</feature>
<gene>
    <name evidence="2" type="ORF">Faunusvirus23_3</name>
</gene>
<organism evidence="2">
    <name type="scientific">Faunusvirus sp</name>
    <dbReference type="NCBI Taxonomy" id="2487766"/>
    <lineage>
        <taxon>Viruses</taxon>
        <taxon>Varidnaviria</taxon>
        <taxon>Bamfordvirae</taxon>
        <taxon>Nucleocytoviricota</taxon>
        <taxon>Megaviricetes</taxon>
        <taxon>Imitervirales</taxon>
        <taxon>Mimiviridae</taxon>
    </lineage>
</organism>
<accession>A0A3G4ZXD7</accession>
<evidence type="ECO:0000256" key="1">
    <source>
        <dbReference type="SAM" id="MobiDB-lite"/>
    </source>
</evidence>
<dbReference type="EMBL" id="MK072154">
    <property type="protein sequence ID" value="AYV79566.1"/>
    <property type="molecule type" value="Genomic_DNA"/>
</dbReference>
<feature type="compositionally biased region" description="Polar residues" evidence="1">
    <location>
        <begin position="126"/>
        <end position="138"/>
    </location>
</feature>